<dbReference type="SUPFAM" id="SSF55874">
    <property type="entry name" value="ATPase domain of HSP90 chaperone/DNA topoisomerase II/histidine kinase"/>
    <property type="match status" value="1"/>
</dbReference>
<evidence type="ECO:0000256" key="7">
    <source>
        <dbReference type="SAM" id="MobiDB-lite"/>
    </source>
</evidence>
<dbReference type="PANTHER" id="PTHR43711">
    <property type="entry name" value="TWO-COMPONENT HISTIDINE KINASE"/>
    <property type="match status" value="1"/>
</dbReference>
<feature type="compositionally biased region" description="Polar residues" evidence="7">
    <location>
        <begin position="180"/>
        <end position="191"/>
    </location>
</feature>
<sequence>MSRVTMVLALVFLALAVPLGWFIQRSYESLTREEMAAMRFVAVALFDAMEEELAQMVAREEARPVDAWQSGDPDGDGLPSGQSFPIAPWILGYLQHNPDGSLDMPVQQAAFSAEKRTLLRSVNEEIGRRAARDDGPLLSASASSSAAPGQPVRPGEKFFIAQSPPPATPPPSPKNKDASSRNMSGGASQDGLQEKGLLDQVAGMISGRSRDYLGQDRGRTQIVTQDQARNLARLEQRQGRKAAPPPPATAQDEDAVAKVEELAESLDKNTDAAMATPYGDALQHVLPGSPSLEALLEAPPRTSIQVEVAPLQSMVLSEGRIFLYRRMVIGGRIYRQGLLIDGTRFLQHLMDRYFRAKQLPRIANLALAVMDHGRTVEIMADGLVTHGSPALHVSRQFPRPFTFLQAELLCPHIPVSEARATLNMLAWALAVVLVGGFAAVYRSARALNELSQRRAGFVSSVTHELKTPLTTIRMYAEMLEQGMAPSREREEEYLRTVGAEAERLSRLIGNVLEFAKLEKRTRRFEMQEGDLDDVFDEVRRVLGPTLTQSGFTLVEDVQLSHPIPYDREAMVQILLNLVENSIKFGHSAPEKRIAIRVTEEGGRVILCVEDTGPGVPSGALRKIFNDFYRVDDSLTRKTKGTGLGLALVKRLAEGMGGKVWAQNIDGGGLRVCIRLE</sequence>
<comment type="catalytic activity">
    <reaction evidence="1">
        <text>ATP + protein L-histidine = ADP + protein N-phospho-L-histidine.</text>
        <dbReference type="EC" id="2.7.13.3"/>
    </reaction>
</comment>
<feature type="region of interest" description="Disordered" evidence="7">
    <location>
        <begin position="130"/>
        <end position="195"/>
    </location>
</feature>
<dbReference type="SMART" id="SM00387">
    <property type="entry name" value="HATPase_c"/>
    <property type="match status" value="1"/>
</dbReference>
<keyword evidence="6" id="KW-0902">Two-component regulatory system</keyword>
<dbReference type="EC" id="2.7.13.3" evidence="2"/>
<feature type="compositionally biased region" description="Pro residues" evidence="7">
    <location>
        <begin position="163"/>
        <end position="173"/>
    </location>
</feature>
<dbReference type="AlphaFoldDB" id="T2GFH2"/>
<organism evidence="9 10">
    <name type="scientific">Megalodesulfovibrio gigas (strain ATCC 19364 / DSM 1382 / NCIMB 9332 / VKM B-1759)</name>
    <name type="common">Desulfovibrio gigas</name>
    <dbReference type="NCBI Taxonomy" id="1121448"/>
    <lineage>
        <taxon>Bacteria</taxon>
        <taxon>Pseudomonadati</taxon>
        <taxon>Thermodesulfobacteriota</taxon>
        <taxon>Desulfovibrionia</taxon>
        <taxon>Desulfovibrionales</taxon>
        <taxon>Desulfovibrionaceae</taxon>
        <taxon>Megalodesulfovibrio</taxon>
    </lineage>
</organism>
<dbReference type="OrthoDB" id="9813151at2"/>
<protein>
    <recommendedName>
        <fullName evidence="2">histidine kinase</fullName>
        <ecNumber evidence="2">2.7.13.3</ecNumber>
    </recommendedName>
</protein>
<dbReference type="SUPFAM" id="SSF47384">
    <property type="entry name" value="Homodimeric domain of signal transducing histidine kinase"/>
    <property type="match status" value="1"/>
</dbReference>
<dbReference type="PRINTS" id="PR00344">
    <property type="entry name" value="BCTRLSENSOR"/>
</dbReference>
<keyword evidence="4" id="KW-0808">Transferase</keyword>
<accession>T2GFH2</accession>
<dbReference type="CDD" id="cd00082">
    <property type="entry name" value="HisKA"/>
    <property type="match status" value="1"/>
</dbReference>
<evidence type="ECO:0000313" key="10">
    <source>
        <dbReference type="Proteomes" id="UP000016587"/>
    </source>
</evidence>
<dbReference type="FunFam" id="1.10.287.130:FF:000001">
    <property type="entry name" value="Two-component sensor histidine kinase"/>
    <property type="match status" value="1"/>
</dbReference>
<dbReference type="PROSITE" id="PS50109">
    <property type="entry name" value="HIS_KIN"/>
    <property type="match status" value="1"/>
</dbReference>
<feature type="domain" description="Histidine kinase" evidence="8">
    <location>
        <begin position="460"/>
        <end position="676"/>
    </location>
</feature>
<dbReference type="KEGG" id="dgg:DGI_3172"/>
<evidence type="ECO:0000256" key="3">
    <source>
        <dbReference type="ARBA" id="ARBA00022553"/>
    </source>
</evidence>
<dbReference type="InterPro" id="IPR004358">
    <property type="entry name" value="Sig_transdc_His_kin-like_C"/>
</dbReference>
<dbReference type="InterPro" id="IPR050736">
    <property type="entry name" value="Sensor_HK_Regulatory"/>
</dbReference>
<reference evidence="10" key="2">
    <citation type="submission" date="2013-07" db="EMBL/GenBank/DDBJ databases">
        <authorList>
            <person name="Morais-Silva F.O."/>
            <person name="Rezende A.M."/>
            <person name="Pimentel C."/>
            <person name="Resende D.M."/>
            <person name="Santos C.I."/>
            <person name="Clemente C."/>
            <person name="de Oliveira L.M."/>
            <person name="da Silva S.M."/>
            <person name="Costa D.A."/>
            <person name="Varela-Raposo A."/>
            <person name="Horacio E.C.A."/>
            <person name="Matos M."/>
            <person name="Flores O."/>
            <person name="Ruiz J.C."/>
            <person name="Rodrigues-Pousada C."/>
        </authorList>
    </citation>
    <scope>NUCLEOTIDE SEQUENCE [LARGE SCALE GENOMIC DNA]</scope>
    <source>
        <strain evidence="10">ATCC 19364 / DSM 1382 / NCIMB 9332 / VKM B-1759</strain>
    </source>
</reference>
<dbReference type="InterPro" id="IPR005467">
    <property type="entry name" value="His_kinase_dom"/>
</dbReference>
<name>T2GFH2_MEGG1</name>
<dbReference type="eggNOG" id="COG2205">
    <property type="taxonomic scope" value="Bacteria"/>
</dbReference>
<dbReference type="SMART" id="SM00388">
    <property type="entry name" value="HisKA"/>
    <property type="match status" value="1"/>
</dbReference>
<keyword evidence="5" id="KW-0418">Kinase</keyword>
<dbReference type="HOGENOM" id="CLU_414423_0_0_7"/>
<dbReference type="InterPro" id="IPR003594">
    <property type="entry name" value="HATPase_dom"/>
</dbReference>
<dbReference type="Pfam" id="PF02518">
    <property type="entry name" value="HATPase_c"/>
    <property type="match status" value="1"/>
</dbReference>
<dbReference type="PATRIC" id="fig|1121448.10.peg.3129"/>
<dbReference type="InterPro" id="IPR036890">
    <property type="entry name" value="HATPase_C_sf"/>
</dbReference>
<evidence type="ECO:0000256" key="6">
    <source>
        <dbReference type="ARBA" id="ARBA00023012"/>
    </source>
</evidence>
<dbReference type="Pfam" id="PF00512">
    <property type="entry name" value="HisKA"/>
    <property type="match status" value="1"/>
</dbReference>
<dbReference type="RefSeq" id="WP_021761969.1">
    <property type="nucleotide sequence ID" value="NC_022444.1"/>
</dbReference>
<gene>
    <name evidence="9" type="ORF">DGI_3172</name>
</gene>
<dbReference type="InterPro" id="IPR036097">
    <property type="entry name" value="HisK_dim/P_sf"/>
</dbReference>
<dbReference type="InterPro" id="IPR003661">
    <property type="entry name" value="HisK_dim/P_dom"/>
</dbReference>
<dbReference type="Proteomes" id="UP000016587">
    <property type="component" value="Chromosome"/>
</dbReference>
<keyword evidence="3" id="KW-0597">Phosphoprotein</keyword>
<evidence type="ECO:0000259" key="8">
    <source>
        <dbReference type="PROSITE" id="PS50109"/>
    </source>
</evidence>
<evidence type="ECO:0000256" key="5">
    <source>
        <dbReference type="ARBA" id="ARBA00022777"/>
    </source>
</evidence>
<keyword evidence="10" id="KW-1185">Reference proteome</keyword>
<proteinExistence type="predicted"/>
<dbReference type="Gene3D" id="3.30.565.10">
    <property type="entry name" value="Histidine kinase-like ATPase, C-terminal domain"/>
    <property type="match status" value="1"/>
</dbReference>
<dbReference type="Gene3D" id="1.10.287.130">
    <property type="match status" value="1"/>
</dbReference>
<evidence type="ECO:0000256" key="1">
    <source>
        <dbReference type="ARBA" id="ARBA00000085"/>
    </source>
</evidence>
<dbReference type="CDD" id="cd00075">
    <property type="entry name" value="HATPase"/>
    <property type="match status" value="1"/>
</dbReference>
<dbReference type="EMBL" id="CP006585">
    <property type="protein sequence ID" value="AGW14881.1"/>
    <property type="molecule type" value="Genomic_DNA"/>
</dbReference>
<dbReference type="STRING" id="1121448.DGI_3172"/>
<evidence type="ECO:0000256" key="2">
    <source>
        <dbReference type="ARBA" id="ARBA00012438"/>
    </source>
</evidence>
<evidence type="ECO:0000313" key="9">
    <source>
        <dbReference type="EMBL" id="AGW14881.1"/>
    </source>
</evidence>
<evidence type="ECO:0000256" key="4">
    <source>
        <dbReference type="ARBA" id="ARBA00022679"/>
    </source>
</evidence>
<reference evidence="9 10" key="1">
    <citation type="journal article" date="2013" name="J. Bacteriol.">
        <title>Roles of HynAB and Ech, the only two hydrogenases found in the model sulfate reducer Desulfovibrio gigas.</title>
        <authorList>
            <person name="Morais-Silva F.O."/>
            <person name="Santos C.I."/>
            <person name="Rodrigues R."/>
            <person name="Pereira I.A."/>
            <person name="Rodrigues-Pousada C."/>
        </authorList>
    </citation>
    <scope>NUCLEOTIDE SEQUENCE [LARGE SCALE GENOMIC DNA]</scope>
    <source>
        <strain evidence="10">ATCC 19364 / DSM 1382 / NCIMB 9332 / VKM B-1759</strain>
    </source>
</reference>
<dbReference type="PANTHER" id="PTHR43711:SF1">
    <property type="entry name" value="HISTIDINE KINASE 1"/>
    <property type="match status" value="1"/>
</dbReference>
<dbReference type="GO" id="GO:0000155">
    <property type="term" value="F:phosphorelay sensor kinase activity"/>
    <property type="evidence" value="ECO:0007669"/>
    <property type="project" value="InterPro"/>
</dbReference>